<dbReference type="PANTHER" id="PTHR34068">
    <property type="entry name" value="UPF0145 PROTEIN YBJQ"/>
    <property type="match status" value="1"/>
</dbReference>
<accession>A0ABS8QAG9</accession>
<name>A0ABS8QAG9_9BURK</name>
<evidence type="ECO:0000256" key="1">
    <source>
        <dbReference type="ARBA" id="ARBA00010751"/>
    </source>
</evidence>
<gene>
    <name evidence="3" type="ORF">LQ564_17185</name>
</gene>
<dbReference type="HAMAP" id="MF_00338">
    <property type="entry name" value="UPF0145"/>
    <property type="match status" value="1"/>
</dbReference>
<dbReference type="SUPFAM" id="SSF117782">
    <property type="entry name" value="YbjQ-like"/>
    <property type="match status" value="1"/>
</dbReference>
<dbReference type="Pfam" id="PF01906">
    <property type="entry name" value="YbjQ_1"/>
    <property type="match status" value="1"/>
</dbReference>
<dbReference type="Proteomes" id="UP001179361">
    <property type="component" value="Unassembled WGS sequence"/>
</dbReference>
<comment type="caution">
    <text evidence="3">The sequence shown here is derived from an EMBL/GenBank/DDBJ whole genome shotgun (WGS) entry which is preliminary data.</text>
</comment>
<dbReference type="InterPro" id="IPR002765">
    <property type="entry name" value="UPF0145_YbjQ-like"/>
</dbReference>
<reference evidence="3" key="1">
    <citation type="submission" date="2021-11" db="EMBL/GenBank/DDBJ databases">
        <title>The complete genome of Massilia sp sp. G4R7.</title>
        <authorList>
            <person name="Liu L."/>
            <person name="Yue J."/>
            <person name="Yuan J."/>
            <person name="Yang F."/>
            <person name="Li L."/>
        </authorList>
    </citation>
    <scope>NUCLEOTIDE SEQUENCE</scope>
    <source>
        <strain evidence="3">G4R7</strain>
    </source>
</reference>
<organism evidence="3 4">
    <name type="scientific">Massilia phyllostachyos</name>
    <dbReference type="NCBI Taxonomy" id="2898585"/>
    <lineage>
        <taxon>Bacteria</taxon>
        <taxon>Pseudomonadati</taxon>
        <taxon>Pseudomonadota</taxon>
        <taxon>Betaproteobacteria</taxon>
        <taxon>Burkholderiales</taxon>
        <taxon>Oxalobacteraceae</taxon>
        <taxon>Telluria group</taxon>
        <taxon>Massilia</taxon>
    </lineage>
</organism>
<protein>
    <recommendedName>
        <fullName evidence="2">UPF0145 protein LQ564_17185</fullName>
    </recommendedName>
</protein>
<proteinExistence type="inferred from homology"/>
<sequence length="104" mass="10930">MFLTNIETIPGKTITVCHGVVSGSTVRAKHVGRDIMAGLKNMVGGELRGYTELLEESREQATERMKAQAAQLGANAIVNVRFSTSSVAAGAAEIYVYGTAVTVG</sequence>
<dbReference type="PANTHER" id="PTHR34068:SF2">
    <property type="entry name" value="UPF0145 PROTEIN SCO3412"/>
    <property type="match status" value="1"/>
</dbReference>
<dbReference type="InterPro" id="IPR035439">
    <property type="entry name" value="UPF0145_dom_sf"/>
</dbReference>
<dbReference type="Gene3D" id="3.30.110.70">
    <property type="entry name" value="Hypothetical protein apc22750. Chain B"/>
    <property type="match status" value="1"/>
</dbReference>
<evidence type="ECO:0000256" key="2">
    <source>
        <dbReference type="HAMAP-Rule" id="MF_00338"/>
    </source>
</evidence>
<keyword evidence="4" id="KW-1185">Reference proteome</keyword>
<evidence type="ECO:0000313" key="3">
    <source>
        <dbReference type="EMBL" id="MCD2518047.1"/>
    </source>
</evidence>
<dbReference type="EMBL" id="JAJNOC010000005">
    <property type="protein sequence ID" value="MCD2518047.1"/>
    <property type="molecule type" value="Genomic_DNA"/>
</dbReference>
<evidence type="ECO:0000313" key="4">
    <source>
        <dbReference type="Proteomes" id="UP001179361"/>
    </source>
</evidence>
<comment type="similarity">
    <text evidence="1 2">Belongs to the UPF0145 family.</text>
</comment>
<dbReference type="RefSeq" id="WP_231059332.1">
    <property type="nucleotide sequence ID" value="NZ_JAJNOC010000005.1"/>
</dbReference>